<evidence type="ECO:0000256" key="1">
    <source>
        <dbReference type="ARBA" id="ARBA00008950"/>
    </source>
</evidence>
<feature type="domain" description="Calcineurin-like phosphoesterase" evidence="2">
    <location>
        <begin position="1"/>
        <end position="188"/>
    </location>
</feature>
<dbReference type="AlphaFoldDB" id="A0A1G1YMT8"/>
<dbReference type="EMBL" id="MHIM01000011">
    <property type="protein sequence ID" value="OGY52757.1"/>
    <property type="molecule type" value="Genomic_DNA"/>
</dbReference>
<dbReference type="InterPro" id="IPR029052">
    <property type="entry name" value="Metallo-depent_PP-like"/>
</dbReference>
<proteinExistence type="inferred from homology"/>
<dbReference type="Proteomes" id="UP000177376">
    <property type="component" value="Unassembled WGS sequence"/>
</dbReference>
<evidence type="ECO:0000313" key="4">
    <source>
        <dbReference type="Proteomes" id="UP000177376"/>
    </source>
</evidence>
<dbReference type="InterPro" id="IPR024654">
    <property type="entry name" value="Calcineurin-like_PHP_lpxH"/>
</dbReference>
<gene>
    <name evidence="3" type="ORF">A3A02_04185</name>
</gene>
<protein>
    <recommendedName>
        <fullName evidence="2">Calcineurin-like phosphoesterase domain-containing protein</fullName>
    </recommendedName>
</protein>
<reference evidence="3 4" key="1">
    <citation type="journal article" date="2016" name="Nat. Commun.">
        <title>Thousands of microbial genomes shed light on interconnected biogeochemical processes in an aquifer system.</title>
        <authorList>
            <person name="Anantharaman K."/>
            <person name="Brown C.T."/>
            <person name="Hug L.A."/>
            <person name="Sharon I."/>
            <person name="Castelle C.J."/>
            <person name="Probst A.J."/>
            <person name="Thomas B.C."/>
            <person name="Singh A."/>
            <person name="Wilkins M.J."/>
            <person name="Karaoz U."/>
            <person name="Brodie E.L."/>
            <person name="Williams K.H."/>
            <person name="Hubbard S.S."/>
            <person name="Banfield J.F."/>
        </authorList>
    </citation>
    <scope>NUCLEOTIDE SEQUENCE [LARGE SCALE GENOMIC DNA]</scope>
</reference>
<evidence type="ECO:0000313" key="3">
    <source>
        <dbReference type="EMBL" id="OGY52757.1"/>
    </source>
</evidence>
<comment type="similarity">
    <text evidence="1">Belongs to the metallophosphoesterase superfamily. YfcE family.</text>
</comment>
<sequence>MLLGVMGDTHDVDESIIFKIARDLQNRGAQMIINPGDIEKQHLRTDLFSGLPVVCALTRQQQFDPAFTFPPPGWVYTRPGNSMISEQDKMNEVMANTIASKLAIANRIVHLGEVVVYVGHERSADVLKNAPKFNEFINLLNQVYDGVRFVFTGHTHHQFLIQRSGFSWINPGSVWPMFFDYEYALVNTVNGEIVFTRLPQTVTNIKPQTVGIISDTGNISDRDSQFWCQLAIEFRERDVSVVIIDGSFSPADIGRPELENFQVFYNLLSDDADKSDKPANWHLIPSHNPVLEICSHYFLIQHKLGLDLDGKTEVEMIDLIRDQSKRYRHIDIVICGSIHDALFEEQQEVMIINPGDARNHRKFVTICFPRCEVTFSTVRLGENRT</sequence>
<dbReference type="Pfam" id="PF12850">
    <property type="entry name" value="Metallophos_2"/>
    <property type="match status" value="1"/>
</dbReference>
<name>A0A1G1YMT8_9BACT</name>
<comment type="caution">
    <text evidence="3">The sequence shown here is derived from an EMBL/GenBank/DDBJ whole genome shotgun (WGS) entry which is preliminary data.</text>
</comment>
<dbReference type="Gene3D" id="3.60.21.10">
    <property type="match status" value="2"/>
</dbReference>
<dbReference type="SUPFAM" id="SSF56300">
    <property type="entry name" value="Metallo-dependent phosphatases"/>
    <property type="match status" value="2"/>
</dbReference>
<accession>A0A1G1YMT8</accession>
<evidence type="ECO:0000259" key="2">
    <source>
        <dbReference type="Pfam" id="PF12850"/>
    </source>
</evidence>
<organism evidence="3 4">
    <name type="scientific">Candidatus Buchananbacteria bacterium RIFCSPLOWO2_01_FULL_39_33</name>
    <dbReference type="NCBI Taxonomy" id="1797543"/>
    <lineage>
        <taxon>Bacteria</taxon>
        <taxon>Candidatus Buchananiibacteriota</taxon>
    </lineage>
</organism>